<evidence type="ECO:0000313" key="2">
    <source>
        <dbReference type="EMBL" id="SHN86209.1"/>
    </source>
</evidence>
<organism evidence="2 3">
    <name type="scientific">Bradyrhizobium erythrophlei</name>
    <dbReference type="NCBI Taxonomy" id="1437360"/>
    <lineage>
        <taxon>Bacteria</taxon>
        <taxon>Pseudomonadati</taxon>
        <taxon>Pseudomonadota</taxon>
        <taxon>Alphaproteobacteria</taxon>
        <taxon>Hyphomicrobiales</taxon>
        <taxon>Nitrobacteraceae</taxon>
        <taxon>Bradyrhizobium</taxon>
    </lineage>
</organism>
<sequence length="149" mass="16775">MPLHRDIHWVGKQWAVTGYGIQACNQRQRGQFDIEASRLWDDGVQDAIRAEKWVNAEDFEKAVAAARKYYPEPPRKTPPPKLVPPLEVKPAPTPQAKLVPPPKPFVVSEPQPKPEPPKFDLRVEGGGKLTPVWRIRTPVAVQPDNPTPE</sequence>
<proteinExistence type="predicted"/>
<dbReference type="OrthoDB" id="7997884at2"/>
<dbReference type="AlphaFoldDB" id="A0A1M7UTC4"/>
<dbReference type="RefSeq" id="WP_072824389.1">
    <property type="nucleotide sequence ID" value="NZ_LT670849.1"/>
</dbReference>
<reference evidence="3" key="1">
    <citation type="submission" date="2016-11" db="EMBL/GenBank/DDBJ databases">
        <authorList>
            <person name="Varghese N."/>
            <person name="Submissions S."/>
        </authorList>
    </citation>
    <scope>NUCLEOTIDE SEQUENCE [LARGE SCALE GENOMIC DNA]</scope>
    <source>
        <strain evidence="3">GAS401</strain>
    </source>
</reference>
<dbReference type="EMBL" id="LT670849">
    <property type="protein sequence ID" value="SHN86209.1"/>
    <property type="molecule type" value="Genomic_DNA"/>
</dbReference>
<accession>A0A1M7UTC4</accession>
<name>A0A1M7UTC4_9BRAD</name>
<dbReference type="Proteomes" id="UP000184096">
    <property type="component" value="Chromosome I"/>
</dbReference>
<protein>
    <submittedName>
        <fullName evidence="2">Uncharacterized protein</fullName>
    </submittedName>
</protein>
<gene>
    <name evidence="2" type="ORF">SAMN05444170_6585</name>
</gene>
<evidence type="ECO:0000256" key="1">
    <source>
        <dbReference type="SAM" id="MobiDB-lite"/>
    </source>
</evidence>
<feature type="compositionally biased region" description="Basic and acidic residues" evidence="1">
    <location>
        <begin position="115"/>
        <end position="125"/>
    </location>
</feature>
<evidence type="ECO:0000313" key="3">
    <source>
        <dbReference type="Proteomes" id="UP000184096"/>
    </source>
</evidence>
<feature type="region of interest" description="Disordered" evidence="1">
    <location>
        <begin position="69"/>
        <end position="125"/>
    </location>
</feature>
<dbReference type="PROSITE" id="PS51257">
    <property type="entry name" value="PROKAR_LIPOPROTEIN"/>
    <property type="match status" value="1"/>
</dbReference>
<keyword evidence="3" id="KW-1185">Reference proteome</keyword>